<sequence>MTSRLLAVGGAALLLTVSAGIALRHTAEKAPAPTAQTASPTARLESFVAKTRQRLDRVPGDWPGWAELGMAYVQLARVGSDPGNYALAETALARSLSITPAASNAPALTGQAALAAARHDFTAAVGHARSAVRVDAYSADAYGALADGLIELGRYPEGFAAIDRMMELRPDTSSYGRASYAAELRGQTDRASALMEQAREFAADPAELTFALQHLAELDLGRGDLDGAAATLDGALARFPGHPPLVVAHARLLAARGETARAIEELRPIVARLPLPAYATLLGTLLATTGAPEEARQQFALVDAARRLGAPDIDTVLFEADHGDPARAVRDARELHRVRGSIGADDALAWALHSAGQDAEALRWSDRALRLGTRDAMLRHHRAMIHEALGHVAQARADLAAARAINPSYPAMAGGR</sequence>
<evidence type="ECO:0000256" key="1">
    <source>
        <dbReference type="SAM" id="SignalP"/>
    </source>
</evidence>
<accession>A0A841BW09</accession>
<comment type="caution">
    <text evidence="2">The sequence shown here is derived from an EMBL/GenBank/DDBJ whole genome shotgun (WGS) entry which is preliminary data.</text>
</comment>
<dbReference type="EMBL" id="JACHMN010000003">
    <property type="protein sequence ID" value="MBB5873287.1"/>
    <property type="molecule type" value="Genomic_DNA"/>
</dbReference>
<evidence type="ECO:0000313" key="2">
    <source>
        <dbReference type="EMBL" id="MBB5873287.1"/>
    </source>
</evidence>
<keyword evidence="3" id="KW-1185">Reference proteome</keyword>
<dbReference type="RefSeq" id="WP_184844242.1">
    <property type="nucleotide sequence ID" value="NZ_JACHMN010000003.1"/>
</dbReference>
<dbReference type="InterPro" id="IPR019734">
    <property type="entry name" value="TPR_rpt"/>
</dbReference>
<proteinExistence type="predicted"/>
<feature type="signal peptide" evidence="1">
    <location>
        <begin position="1"/>
        <end position="21"/>
    </location>
</feature>
<dbReference type="SUPFAM" id="SSF48452">
    <property type="entry name" value="TPR-like"/>
    <property type="match status" value="1"/>
</dbReference>
<feature type="chain" id="PRO_5038548354" evidence="1">
    <location>
        <begin position="22"/>
        <end position="416"/>
    </location>
</feature>
<name>A0A841BW09_9ACTN</name>
<dbReference type="Gene3D" id="1.25.40.10">
    <property type="entry name" value="Tetratricopeptide repeat domain"/>
    <property type="match status" value="3"/>
</dbReference>
<dbReference type="SMART" id="SM00028">
    <property type="entry name" value="TPR"/>
    <property type="match status" value="4"/>
</dbReference>
<gene>
    <name evidence="2" type="ORF">F4553_006721</name>
</gene>
<reference evidence="2 3" key="1">
    <citation type="submission" date="2020-08" db="EMBL/GenBank/DDBJ databases">
        <title>Sequencing the genomes of 1000 actinobacteria strains.</title>
        <authorList>
            <person name="Klenk H.-P."/>
        </authorList>
    </citation>
    <scope>NUCLEOTIDE SEQUENCE [LARGE SCALE GENOMIC DNA]</scope>
    <source>
        <strain evidence="2 3">DSM 45362</strain>
    </source>
</reference>
<evidence type="ECO:0000313" key="3">
    <source>
        <dbReference type="Proteomes" id="UP000587527"/>
    </source>
</evidence>
<keyword evidence="1" id="KW-0732">Signal</keyword>
<organism evidence="2 3">
    <name type="scientific">Allocatelliglobosispora scoriae</name>
    <dbReference type="NCBI Taxonomy" id="643052"/>
    <lineage>
        <taxon>Bacteria</taxon>
        <taxon>Bacillati</taxon>
        <taxon>Actinomycetota</taxon>
        <taxon>Actinomycetes</taxon>
        <taxon>Micromonosporales</taxon>
        <taxon>Micromonosporaceae</taxon>
        <taxon>Allocatelliglobosispora</taxon>
    </lineage>
</organism>
<dbReference type="AlphaFoldDB" id="A0A841BW09"/>
<dbReference type="Proteomes" id="UP000587527">
    <property type="component" value="Unassembled WGS sequence"/>
</dbReference>
<protein>
    <submittedName>
        <fullName evidence="2">Tetratricopeptide (TPR) repeat protein</fullName>
    </submittedName>
</protein>
<dbReference type="InterPro" id="IPR011990">
    <property type="entry name" value="TPR-like_helical_dom_sf"/>
</dbReference>
<dbReference type="Pfam" id="PF14559">
    <property type="entry name" value="TPR_19"/>
    <property type="match status" value="1"/>
</dbReference>